<keyword evidence="3" id="KW-1185">Reference proteome</keyword>
<dbReference type="InterPro" id="IPR048263">
    <property type="entry name" value="Arb2"/>
</dbReference>
<sequence length="364" mass="41108">MFRKKPKVREPFIIPSSLAELGLRVTPNDELRRIKNPELPYEYFQRNDFGYNEAHKVAVMKCVYDIVDERLQKLGMERLRIPLGTKEDEPHTEILVSSDLRTNAKRVVVFMPDGSRLGVWGDRVLTTWTLHAGSMEDSVRRAQEARYSVVICNAGELFYVPSQKRAMRLFETRSFGSRTETIPGNATPQEHFRYVMEEVIKPAPAAKVVVLAHLFGTECAVSYFDANWNDWADHLTALGLAKTQHTAADTNNKAFRWFMANRAVNYEQALDDQDSSTEKVSNYAAGKAGFGCVTFSAECRFMDEVVAAALPFYFEFFEKMEKEGALTSYEAGESEEEEDEISGEVDVEVEEVAVDSGLGGSGWE</sequence>
<dbReference type="InterPro" id="IPR053858">
    <property type="entry name" value="Arb2_dom"/>
</dbReference>
<feature type="domain" description="Arb2" evidence="1">
    <location>
        <begin position="14"/>
        <end position="266"/>
    </location>
</feature>
<proteinExistence type="predicted"/>
<evidence type="ECO:0000259" key="1">
    <source>
        <dbReference type="Pfam" id="PF22749"/>
    </source>
</evidence>
<dbReference type="GO" id="GO:0031048">
    <property type="term" value="P:regulatory ncRNA-mediated heterochromatin formation"/>
    <property type="evidence" value="ECO:0007669"/>
    <property type="project" value="TreeGrafter"/>
</dbReference>
<gene>
    <name evidence="2" type="ORF">G7K_4407-t1</name>
</gene>
<organism evidence="2 3">
    <name type="scientific">Saitoella complicata (strain BCRC 22490 / CBS 7301 / JCM 7358 / NBRC 10748 / NRRL Y-17804)</name>
    <dbReference type="NCBI Taxonomy" id="698492"/>
    <lineage>
        <taxon>Eukaryota</taxon>
        <taxon>Fungi</taxon>
        <taxon>Dikarya</taxon>
        <taxon>Ascomycota</taxon>
        <taxon>Taphrinomycotina</taxon>
        <taxon>Taphrinomycotina incertae sedis</taxon>
        <taxon>Saitoella</taxon>
    </lineage>
</organism>
<dbReference type="OrthoDB" id="421951at2759"/>
<name>A0A0E9NK69_SAICN</name>
<evidence type="ECO:0000313" key="2">
    <source>
        <dbReference type="EMBL" id="GAO50277.1"/>
    </source>
</evidence>
<dbReference type="PANTHER" id="PTHR21357:SF4">
    <property type="entry name" value="FAM172 FAMILY PROTEIN HOMOLOG CG10038"/>
    <property type="match status" value="1"/>
</dbReference>
<dbReference type="STRING" id="698492.A0A0E9NK69"/>
<dbReference type="GO" id="GO:0005634">
    <property type="term" value="C:nucleus"/>
    <property type="evidence" value="ECO:0007669"/>
    <property type="project" value="TreeGrafter"/>
</dbReference>
<dbReference type="Proteomes" id="UP000033140">
    <property type="component" value="Unassembled WGS sequence"/>
</dbReference>
<dbReference type="Pfam" id="PF22749">
    <property type="entry name" value="Arb2"/>
    <property type="match status" value="1"/>
</dbReference>
<protein>
    <recommendedName>
        <fullName evidence="1">Arb2 domain-containing protein</fullName>
    </recommendedName>
</protein>
<dbReference type="PANTHER" id="PTHR21357">
    <property type="entry name" value="FAM172 FAMILY PROTEIN HOMOLOG CG10038"/>
    <property type="match status" value="1"/>
</dbReference>
<dbReference type="OMA" id="NEHYYQA"/>
<reference evidence="2 3" key="1">
    <citation type="journal article" date="2011" name="J. Gen. Appl. Microbiol.">
        <title>Draft genome sequencing of the enigmatic yeast Saitoella complicata.</title>
        <authorList>
            <person name="Nishida H."/>
            <person name="Hamamoto M."/>
            <person name="Sugiyama J."/>
        </authorList>
    </citation>
    <scope>NUCLEOTIDE SEQUENCE [LARGE SCALE GENOMIC DNA]</scope>
    <source>
        <strain evidence="2 3">NRRL Y-17804</strain>
    </source>
</reference>
<reference evidence="2 3" key="3">
    <citation type="journal article" date="2015" name="Genome Announc.">
        <title>Draft Genome Sequence of the Archiascomycetous Yeast Saitoella complicata.</title>
        <authorList>
            <person name="Yamauchi K."/>
            <person name="Kondo S."/>
            <person name="Hamamoto M."/>
            <person name="Takahashi Y."/>
            <person name="Ogura Y."/>
            <person name="Hayashi T."/>
            <person name="Nishida H."/>
        </authorList>
    </citation>
    <scope>NUCLEOTIDE SEQUENCE [LARGE SCALE GENOMIC DNA]</scope>
    <source>
        <strain evidence="2 3">NRRL Y-17804</strain>
    </source>
</reference>
<accession>A0A0E9NK69</accession>
<comment type="caution">
    <text evidence="2">The sequence shown here is derived from an EMBL/GenBank/DDBJ whole genome shotgun (WGS) entry which is preliminary data.</text>
</comment>
<reference evidence="2 3" key="2">
    <citation type="journal article" date="2014" name="J. Gen. Appl. Microbiol.">
        <title>The early diverging ascomycetous budding yeast Saitoella complicata has three histone deacetylases belonging to the Clr6, Hos2, and Rpd3 lineages.</title>
        <authorList>
            <person name="Nishida H."/>
            <person name="Matsumoto T."/>
            <person name="Kondo S."/>
            <person name="Hamamoto M."/>
            <person name="Yoshikawa H."/>
        </authorList>
    </citation>
    <scope>NUCLEOTIDE SEQUENCE [LARGE SCALE GENOMIC DNA]</scope>
    <source>
        <strain evidence="2 3">NRRL Y-17804</strain>
    </source>
</reference>
<evidence type="ECO:0000313" key="3">
    <source>
        <dbReference type="Proteomes" id="UP000033140"/>
    </source>
</evidence>
<dbReference type="GO" id="GO:0035197">
    <property type="term" value="F:siRNA binding"/>
    <property type="evidence" value="ECO:0007669"/>
    <property type="project" value="TreeGrafter"/>
</dbReference>
<dbReference type="RefSeq" id="XP_019021613.1">
    <property type="nucleotide sequence ID" value="XM_019168545.1"/>
</dbReference>
<dbReference type="AlphaFoldDB" id="A0A0E9NK69"/>
<dbReference type="EMBL" id="BACD03000031">
    <property type="protein sequence ID" value="GAO50277.1"/>
    <property type="molecule type" value="Genomic_DNA"/>
</dbReference>